<dbReference type="RefSeq" id="WP_011139922.1">
    <property type="nucleotide sequence ID" value="NC_005090.1"/>
</dbReference>
<dbReference type="Proteomes" id="UP000000422">
    <property type="component" value="Chromosome"/>
</dbReference>
<dbReference type="eggNOG" id="COG0009">
    <property type="taxonomic scope" value="Bacteria"/>
</dbReference>
<dbReference type="Gene3D" id="3.90.870.10">
    <property type="entry name" value="DHBP synthase"/>
    <property type="match status" value="1"/>
</dbReference>
<dbReference type="AlphaFoldDB" id="Q7MQN7"/>
<dbReference type="STRING" id="273121.WS2146"/>
<dbReference type="InterPro" id="IPR006070">
    <property type="entry name" value="Sua5-like_dom"/>
</dbReference>
<evidence type="ECO:0000259" key="1">
    <source>
        <dbReference type="Pfam" id="PF01300"/>
    </source>
</evidence>
<organism evidence="3">
    <name type="scientific">Wolinella succinogenes (strain ATCC 29543 / DSM 1740 / CCUG 13145 / JCM 31913 / LMG 7466 / NCTC 11488 / FDC 602W)</name>
    <name type="common">Vibrio succinogenes</name>
    <dbReference type="NCBI Taxonomy" id="273121"/>
    <lineage>
        <taxon>Bacteria</taxon>
        <taxon>Pseudomonadati</taxon>
        <taxon>Campylobacterota</taxon>
        <taxon>Epsilonproteobacteria</taxon>
        <taxon>Campylobacterales</taxon>
        <taxon>Helicobacteraceae</taxon>
        <taxon>Wolinella</taxon>
    </lineage>
</organism>
<gene>
    <name evidence="2" type="ordered locus">WS2146</name>
</gene>
<evidence type="ECO:0000313" key="3">
    <source>
        <dbReference type="Proteomes" id="UP000000422"/>
    </source>
</evidence>
<evidence type="ECO:0000313" key="2">
    <source>
        <dbReference type="EMBL" id="CAE11140.1"/>
    </source>
</evidence>
<dbReference type="InterPro" id="IPR017945">
    <property type="entry name" value="DHBP_synth_RibB-like_a/b_dom"/>
</dbReference>
<feature type="domain" description="YrdC-like" evidence="1">
    <location>
        <begin position="11"/>
        <end position="138"/>
    </location>
</feature>
<dbReference type="HOGENOM" id="CLU_117136_0_0_7"/>
<proteinExistence type="predicted"/>
<sequence length="147" mass="16661">MNPQSVYLVQTDTTVGLLSQDPHRLAALKSRPSQKPILLTLDSLSALKRFSRVPLLFRNLVRRSNKSSFVYPNGAGIRVVKEPRHRRFLERFGYLYSTSANPSGGVFSLEFGERACDIMVLDEAGLCEGQPSKIWRLGRSRRRKLRG</sequence>
<reference evidence="2 3" key="1">
    <citation type="journal article" date="2003" name="Proc. Natl. Acad. Sci. U.S.A.">
        <title>Complete genome sequence and analysis of Wolinella succinogenes.</title>
        <authorList>
            <person name="Baar C."/>
            <person name="Eppinger M."/>
            <person name="Raddatz G."/>
            <person name="Simon JM."/>
            <person name="Lanz C."/>
            <person name="Klimmek O."/>
            <person name="Nandakumar R."/>
            <person name="Gross R."/>
            <person name="Rosinus A."/>
            <person name="Keller H."/>
            <person name="Jagtap P."/>
            <person name="Linke B."/>
            <person name="Meyer F."/>
            <person name="Lederer H."/>
            <person name="Schuster S.C."/>
        </authorList>
    </citation>
    <scope>NUCLEOTIDE SEQUENCE [LARGE SCALE GENOMIC DNA]</scope>
    <source>
        <strain evidence="3">ATCC 29543 / DSM 1740 / CCUG 13145 / JCM 31913 / LMG 7466 / NCTC 11488 / FDC 602W</strain>
    </source>
</reference>
<dbReference type="GO" id="GO:0003725">
    <property type="term" value="F:double-stranded RNA binding"/>
    <property type="evidence" value="ECO:0007669"/>
    <property type="project" value="InterPro"/>
</dbReference>
<dbReference type="Pfam" id="PF01300">
    <property type="entry name" value="Sua5_yciO_yrdC"/>
    <property type="match status" value="1"/>
</dbReference>
<protein>
    <recommendedName>
        <fullName evidence="1">YrdC-like domain-containing protein</fullName>
    </recommendedName>
</protein>
<accession>Q7MQN7</accession>
<keyword evidence="3" id="KW-1185">Reference proteome</keyword>
<dbReference type="EMBL" id="BX571662">
    <property type="protein sequence ID" value="CAE11140.1"/>
    <property type="molecule type" value="Genomic_DNA"/>
</dbReference>
<dbReference type="SUPFAM" id="SSF55821">
    <property type="entry name" value="YrdC/RibB"/>
    <property type="match status" value="1"/>
</dbReference>
<name>Q7MQN7_WOLSU</name>
<dbReference type="KEGG" id="wsu:WS2146"/>